<proteinExistence type="predicted"/>
<dbReference type="GO" id="GO:0003824">
    <property type="term" value="F:catalytic activity"/>
    <property type="evidence" value="ECO:0007669"/>
    <property type="project" value="InterPro"/>
</dbReference>
<reference evidence="2" key="1">
    <citation type="submission" date="2022-03" db="EMBL/GenBank/DDBJ databases">
        <authorList>
            <person name="Tunstrom K."/>
        </authorList>
    </citation>
    <scope>NUCLEOTIDE SEQUENCE</scope>
</reference>
<dbReference type="Gene3D" id="3.60.10.10">
    <property type="entry name" value="Endonuclease/exonuclease/phosphatase"/>
    <property type="match status" value="1"/>
</dbReference>
<dbReference type="InterPro" id="IPR036691">
    <property type="entry name" value="Endo/exonu/phosph_ase_sf"/>
</dbReference>
<dbReference type="Proteomes" id="UP001153954">
    <property type="component" value="Unassembled WGS sequence"/>
</dbReference>
<accession>A0AAU9VA91</accession>
<gene>
    <name evidence="2" type="ORF">EEDITHA_LOCUS20295</name>
</gene>
<dbReference type="PANTHER" id="PTHR33273:SF4">
    <property type="entry name" value="ENDONUCLEASE_EXONUCLEASE_PHOSPHATASE DOMAIN-CONTAINING PROTEIN"/>
    <property type="match status" value="1"/>
</dbReference>
<organism evidence="2 3">
    <name type="scientific">Euphydryas editha</name>
    <name type="common">Edith's checkerspot</name>
    <dbReference type="NCBI Taxonomy" id="104508"/>
    <lineage>
        <taxon>Eukaryota</taxon>
        <taxon>Metazoa</taxon>
        <taxon>Ecdysozoa</taxon>
        <taxon>Arthropoda</taxon>
        <taxon>Hexapoda</taxon>
        <taxon>Insecta</taxon>
        <taxon>Pterygota</taxon>
        <taxon>Neoptera</taxon>
        <taxon>Endopterygota</taxon>
        <taxon>Lepidoptera</taxon>
        <taxon>Glossata</taxon>
        <taxon>Ditrysia</taxon>
        <taxon>Papilionoidea</taxon>
        <taxon>Nymphalidae</taxon>
        <taxon>Nymphalinae</taxon>
        <taxon>Euphydryas</taxon>
    </lineage>
</organism>
<name>A0AAU9VA91_EUPED</name>
<dbReference type="SUPFAM" id="SSF56219">
    <property type="entry name" value="DNase I-like"/>
    <property type="match status" value="1"/>
</dbReference>
<dbReference type="EMBL" id="CAKOGL010000029">
    <property type="protein sequence ID" value="CAH2106116.1"/>
    <property type="molecule type" value="Genomic_DNA"/>
</dbReference>
<evidence type="ECO:0000313" key="2">
    <source>
        <dbReference type="EMBL" id="CAH2106116.1"/>
    </source>
</evidence>
<evidence type="ECO:0000259" key="1">
    <source>
        <dbReference type="Pfam" id="PF03372"/>
    </source>
</evidence>
<dbReference type="PANTHER" id="PTHR33273">
    <property type="entry name" value="DOMAIN-CONTAINING PROTEIN, PUTATIVE-RELATED"/>
    <property type="match status" value="1"/>
</dbReference>
<sequence length="256" mass="29118">MAAHSGRTKPRSLSLVTFNANGLVRQIDLVREFIREHPVDIMLVQETFLKPSNRDQKVPNYHLIRNDRVSAREGTAIYYKRSLHCIPLDPPALSNIEASMCRVSMTGHQSVTLASVYLSPSKSLLESDIRSLLSTGDAALLAGVLNSKHIRWYSNRIDRRGRELDRLTSLINFDIIATQAPTHFLANYHPETLDIAVLKDVTLQLRTIETLSELDSDHRPVLIQLEPQLNLPHPTRIVLDWKQLDTELQYLSNLPF</sequence>
<comment type="caution">
    <text evidence="2">The sequence shown here is derived from an EMBL/GenBank/DDBJ whole genome shotgun (WGS) entry which is preliminary data.</text>
</comment>
<keyword evidence="3" id="KW-1185">Reference proteome</keyword>
<protein>
    <recommendedName>
        <fullName evidence="1">Endonuclease/exonuclease/phosphatase domain-containing protein</fullName>
    </recommendedName>
</protein>
<dbReference type="AlphaFoldDB" id="A0AAU9VA91"/>
<dbReference type="InterPro" id="IPR005135">
    <property type="entry name" value="Endo/exonuclease/phosphatase"/>
</dbReference>
<evidence type="ECO:0000313" key="3">
    <source>
        <dbReference type="Proteomes" id="UP001153954"/>
    </source>
</evidence>
<dbReference type="Pfam" id="PF03372">
    <property type="entry name" value="Exo_endo_phos"/>
    <property type="match status" value="1"/>
</dbReference>
<feature type="domain" description="Endonuclease/exonuclease/phosphatase" evidence="1">
    <location>
        <begin position="16"/>
        <end position="218"/>
    </location>
</feature>